<dbReference type="GO" id="GO:0016020">
    <property type="term" value="C:membrane"/>
    <property type="evidence" value="ECO:0007669"/>
    <property type="project" value="UniProtKB-SubCell"/>
</dbReference>
<evidence type="ECO:0000313" key="22">
    <source>
        <dbReference type="Proteomes" id="UP000507470"/>
    </source>
</evidence>
<comment type="catalytic activity">
    <reaction evidence="11">
        <text>L-arginyl-glycine(out) = L-arginyl-glycine(in)</text>
        <dbReference type="Rhea" id="RHEA:79391"/>
        <dbReference type="ChEBI" id="CHEBI:229955"/>
    </reaction>
</comment>
<comment type="function">
    <text evidence="17">Lysosomal dipeptide uniporter that selectively exports lysine, arginine or histidine-containing dipeptides with a net positive charge from the lysosome lumen into the cytosol. Could play a role in a specific type of protein O-glycosylation indirectly regulating macrophages migration and tissue invasion. Also essential for liver homeostasis.</text>
</comment>
<evidence type="ECO:0000313" key="21">
    <source>
        <dbReference type="EMBL" id="CAC5384431.1"/>
    </source>
</evidence>
<feature type="transmembrane region" description="Helical" evidence="19">
    <location>
        <begin position="187"/>
        <end position="212"/>
    </location>
</feature>
<dbReference type="EMBL" id="CACVKT020003572">
    <property type="protein sequence ID" value="CAC5384431.1"/>
    <property type="molecule type" value="Genomic_DNA"/>
</dbReference>
<feature type="transmembrane region" description="Helical" evidence="19">
    <location>
        <begin position="131"/>
        <end position="155"/>
    </location>
</feature>
<feature type="transmembrane region" description="Helical" evidence="19">
    <location>
        <begin position="97"/>
        <end position="119"/>
    </location>
</feature>
<evidence type="ECO:0000256" key="11">
    <source>
        <dbReference type="ARBA" id="ARBA00044903"/>
    </source>
</evidence>
<reference evidence="21 22" key="1">
    <citation type="submission" date="2020-06" db="EMBL/GenBank/DDBJ databases">
        <authorList>
            <person name="Li R."/>
            <person name="Bekaert M."/>
        </authorList>
    </citation>
    <scope>NUCLEOTIDE SEQUENCE [LARGE SCALE GENOMIC DNA]</scope>
    <source>
        <strain evidence="22">wild</strain>
    </source>
</reference>
<dbReference type="Gene3D" id="1.20.1250.20">
    <property type="entry name" value="MFS general substrate transporter like domains"/>
    <property type="match status" value="2"/>
</dbReference>
<dbReference type="SUPFAM" id="SSF103473">
    <property type="entry name" value="MFS general substrate transporter"/>
    <property type="match status" value="1"/>
</dbReference>
<proteinExistence type="predicted"/>
<comment type="catalytic activity">
    <reaction evidence="6">
        <text>L-lysyl-L-alpha-amino acid(out) = L-lysyl-L-alpha-amino acid(in)</text>
        <dbReference type="Rhea" id="RHEA:79387"/>
        <dbReference type="ChEBI" id="CHEBI:229965"/>
    </reaction>
</comment>
<feature type="transmembrane region" description="Helical" evidence="19">
    <location>
        <begin position="244"/>
        <end position="266"/>
    </location>
</feature>
<evidence type="ECO:0000256" key="19">
    <source>
        <dbReference type="SAM" id="Phobius"/>
    </source>
</evidence>
<comment type="catalytic activity">
    <reaction evidence="12">
        <text>L-histidyl-L-alpha-amino acid(out) = L-histidyl-L-alpha-amino acid(in)</text>
        <dbReference type="Rhea" id="RHEA:79379"/>
        <dbReference type="ChEBI" id="CHEBI:229964"/>
    </reaction>
</comment>
<comment type="catalytic activity">
    <reaction evidence="8">
        <text>L-aspartyl-L-lysine(out) = L-aspartyl-L-lysine(in)</text>
        <dbReference type="Rhea" id="RHEA:79411"/>
        <dbReference type="ChEBI" id="CHEBI:229953"/>
    </reaction>
</comment>
<evidence type="ECO:0000256" key="4">
    <source>
        <dbReference type="ARBA" id="ARBA00044881"/>
    </source>
</evidence>
<comment type="subunit">
    <text evidence="18">Homodimer. Interacts with lysosomal protein GLMP (via lumenal domain); the interaction starts while both proteins are still in the endoplasmic reticulum and is required for stabilization of MFSD1 in lysosomes but has no direct effect on its targeting to lysosomes or transporter activity.</text>
</comment>
<evidence type="ECO:0000256" key="6">
    <source>
        <dbReference type="ARBA" id="ARBA00044891"/>
    </source>
</evidence>
<dbReference type="OrthoDB" id="6086403at2759"/>
<evidence type="ECO:0000256" key="10">
    <source>
        <dbReference type="ARBA" id="ARBA00044900"/>
    </source>
</evidence>
<dbReference type="PANTHER" id="PTHR23512:SF5">
    <property type="entry name" value="MAJOR FACILITATOR SUPERFAMILY DOMAIN-CONTAINING PROTEIN 1"/>
    <property type="match status" value="1"/>
</dbReference>
<gene>
    <name evidence="21" type="ORF">MCOR_20069</name>
</gene>
<dbReference type="InterPro" id="IPR020846">
    <property type="entry name" value="MFS_dom"/>
</dbReference>
<feature type="transmembrane region" description="Helical" evidence="19">
    <location>
        <begin position="162"/>
        <end position="181"/>
    </location>
</feature>
<feature type="transmembrane region" description="Helical" evidence="19">
    <location>
        <begin position="313"/>
        <end position="332"/>
    </location>
</feature>
<evidence type="ECO:0000256" key="2">
    <source>
        <dbReference type="ARBA" id="ARBA00044876"/>
    </source>
</evidence>
<evidence type="ECO:0000256" key="5">
    <source>
        <dbReference type="ARBA" id="ARBA00044884"/>
    </source>
</evidence>
<comment type="catalytic activity">
    <reaction evidence="3">
        <text>L-histidyl-glycine(out) = L-histidyl-glycine(in)</text>
        <dbReference type="Rhea" id="RHEA:79395"/>
        <dbReference type="ChEBI" id="CHEBI:229957"/>
    </reaction>
</comment>
<dbReference type="PANTHER" id="PTHR23512">
    <property type="entry name" value="MAJOR FACILITATOR SUPERFAMILY DOMAIN-CONTAINING PROTEIN 1"/>
    <property type="match status" value="1"/>
</dbReference>
<dbReference type="InterPro" id="IPR036259">
    <property type="entry name" value="MFS_trans_sf"/>
</dbReference>
<keyword evidence="19" id="KW-0812">Transmembrane</keyword>
<dbReference type="InterPro" id="IPR052187">
    <property type="entry name" value="MFSD1"/>
</dbReference>
<comment type="catalytic activity">
    <reaction evidence="10">
        <text>L-lysyl-L-lysine(out) = L-lysyl-L-lysine(in)</text>
        <dbReference type="Rhea" id="RHEA:79403"/>
        <dbReference type="ChEBI" id="CHEBI:229956"/>
    </reaction>
</comment>
<dbReference type="Pfam" id="PF07690">
    <property type="entry name" value="MFS_1"/>
    <property type="match status" value="1"/>
</dbReference>
<dbReference type="InterPro" id="IPR011701">
    <property type="entry name" value="MFS"/>
</dbReference>
<organism evidence="21 22">
    <name type="scientific">Mytilus coruscus</name>
    <name type="common">Sea mussel</name>
    <dbReference type="NCBI Taxonomy" id="42192"/>
    <lineage>
        <taxon>Eukaryota</taxon>
        <taxon>Metazoa</taxon>
        <taxon>Spiralia</taxon>
        <taxon>Lophotrochozoa</taxon>
        <taxon>Mollusca</taxon>
        <taxon>Bivalvia</taxon>
        <taxon>Autobranchia</taxon>
        <taxon>Pteriomorphia</taxon>
        <taxon>Mytilida</taxon>
        <taxon>Mytiloidea</taxon>
        <taxon>Mytilidae</taxon>
        <taxon>Mytilinae</taxon>
        <taxon>Mytilus</taxon>
    </lineage>
</organism>
<comment type="subcellular location">
    <subcellularLocation>
        <location evidence="1">Membrane</location>
        <topology evidence="1">Multi-pass membrane protein</topology>
    </subcellularLocation>
</comment>
<keyword evidence="19" id="KW-1133">Transmembrane helix</keyword>
<evidence type="ECO:0000256" key="16">
    <source>
        <dbReference type="ARBA" id="ARBA00045018"/>
    </source>
</evidence>
<feature type="transmembrane region" description="Helical" evidence="19">
    <location>
        <begin position="368"/>
        <end position="390"/>
    </location>
</feature>
<dbReference type="Proteomes" id="UP000507470">
    <property type="component" value="Unassembled WGS sequence"/>
</dbReference>
<sequence length="426" mass="47006">MKATDCSYRFVLLFFACLLTFGMYFSFDLPGVLQHRLEGITNCTDNSTRYNETCVQCEGCLGMSSRQFNILYAIYAWTNAVVVIGAGVLVDRLGNRVGLLLFSFLCLLGTSLFAVGTMLKDTSAMFPLMLAGRLIFGSGGGSLTVVQSTVTAYWFKNKELAFSFACKIAMSRVASVLNFFFTESFASHFGLILAVWNGAILCGVAFISAIIVSIMDLHGVKQLGDHQSLQTESKKFKLSDIKQFTLTYWLLVIAVMFYYVSLLPFMADASFFVHQKYGYSPRMSSIIVGVVYDLSIVLVPFIGMVIDRIGKRGIMMLICSFMMIPVYTVLAFTHIHPVIVTVWLGITYSVASAVMWPSIPIVVKQSMLGTAMGVSNAILMFGVGGANLVVGEILGKNNRVKRAKFQGIKDQVEARGQYTNLLNNYC</sequence>
<evidence type="ECO:0000256" key="18">
    <source>
        <dbReference type="ARBA" id="ARBA00046376"/>
    </source>
</evidence>
<keyword evidence="22" id="KW-1185">Reference proteome</keyword>
<evidence type="ECO:0000259" key="20">
    <source>
        <dbReference type="PROSITE" id="PS50850"/>
    </source>
</evidence>
<comment type="catalytic activity">
    <reaction evidence="2">
        <text>L-lysyl-L-alanine(out) = L-lysyl-L-alanine(in)</text>
        <dbReference type="Rhea" id="RHEA:79399"/>
        <dbReference type="ChEBI" id="CHEBI:229954"/>
    </reaction>
</comment>
<feature type="transmembrane region" description="Helical" evidence="19">
    <location>
        <begin position="7"/>
        <end position="27"/>
    </location>
</feature>
<comment type="catalytic activity">
    <reaction evidence="5">
        <text>L-alpha-aminoacyl-L-histidine(out) = L-alpha-aminoacyl-L-histidine(in)</text>
        <dbReference type="Rhea" id="RHEA:79375"/>
        <dbReference type="ChEBI" id="CHEBI:229967"/>
    </reaction>
</comment>
<evidence type="ECO:0000256" key="3">
    <source>
        <dbReference type="ARBA" id="ARBA00044878"/>
    </source>
</evidence>
<evidence type="ECO:0000256" key="17">
    <source>
        <dbReference type="ARBA" id="ARBA00045709"/>
    </source>
</evidence>
<evidence type="ECO:0000256" key="1">
    <source>
        <dbReference type="ARBA" id="ARBA00004141"/>
    </source>
</evidence>
<evidence type="ECO:0000256" key="15">
    <source>
        <dbReference type="ARBA" id="ARBA00044985"/>
    </source>
</evidence>
<evidence type="ECO:0000256" key="8">
    <source>
        <dbReference type="ARBA" id="ARBA00044898"/>
    </source>
</evidence>
<evidence type="ECO:0000256" key="13">
    <source>
        <dbReference type="ARBA" id="ARBA00044919"/>
    </source>
</evidence>
<feature type="transmembrane region" description="Helical" evidence="19">
    <location>
        <begin position="286"/>
        <end position="306"/>
    </location>
</feature>
<evidence type="ECO:0000256" key="9">
    <source>
        <dbReference type="ARBA" id="ARBA00044899"/>
    </source>
</evidence>
<dbReference type="PROSITE" id="PS50850">
    <property type="entry name" value="MFS"/>
    <property type="match status" value="1"/>
</dbReference>
<comment type="catalytic activity">
    <reaction evidence="7">
        <text>L-alpha-aminoacyl-L-lysine(out) = L-alpha-aminoacyl-L-lysine(in)</text>
        <dbReference type="Rhea" id="RHEA:79383"/>
        <dbReference type="ChEBI" id="CHEBI:229966"/>
    </reaction>
</comment>
<evidence type="ECO:0000256" key="14">
    <source>
        <dbReference type="ARBA" id="ARBA00044924"/>
    </source>
</evidence>
<feature type="transmembrane region" description="Helical" evidence="19">
    <location>
        <begin position="70"/>
        <end position="90"/>
    </location>
</feature>
<feature type="transmembrane region" description="Helical" evidence="19">
    <location>
        <begin position="338"/>
        <end position="356"/>
    </location>
</feature>
<keyword evidence="19" id="KW-0472">Membrane</keyword>
<protein>
    <recommendedName>
        <fullName evidence="15">Lysosomal dipeptide transporter MFSD1</fullName>
    </recommendedName>
    <alternativeName>
        <fullName evidence="16">Major facilitator superfamily domain-containing protein 1</fullName>
    </alternativeName>
</protein>
<comment type="catalytic activity">
    <reaction evidence="9">
        <text>L-arginyl-L-alpha-amino acid(out) = L-arginyl-L-alpha-amino acid(in)</text>
        <dbReference type="Rhea" id="RHEA:79371"/>
        <dbReference type="ChEBI" id="CHEBI:84315"/>
    </reaction>
</comment>
<dbReference type="GO" id="GO:0022857">
    <property type="term" value="F:transmembrane transporter activity"/>
    <property type="evidence" value="ECO:0007669"/>
    <property type="project" value="InterPro"/>
</dbReference>
<accession>A0A6J8BM71</accession>
<comment type="catalytic activity">
    <reaction evidence="4">
        <text>L-alpha-aminoacyl-L-arginine(out) = L-alpha-aminoacyl-L-arginine(in)</text>
        <dbReference type="Rhea" id="RHEA:79367"/>
        <dbReference type="ChEBI" id="CHEBI:229968"/>
    </reaction>
</comment>
<comment type="catalytic activity">
    <reaction evidence="13">
        <text>L-alanyl-L-lysine(out) = L-alanyl-L-lysine(in)</text>
        <dbReference type="Rhea" id="RHEA:79415"/>
        <dbReference type="ChEBI" id="CHEBI:192470"/>
    </reaction>
</comment>
<evidence type="ECO:0000256" key="12">
    <source>
        <dbReference type="ARBA" id="ARBA00044912"/>
    </source>
</evidence>
<dbReference type="AlphaFoldDB" id="A0A6J8BM71"/>
<evidence type="ECO:0000256" key="7">
    <source>
        <dbReference type="ARBA" id="ARBA00044893"/>
    </source>
</evidence>
<name>A0A6J8BM71_MYTCO</name>
<feature type="domain" description="Major facilitator superfamily (MFS) profile" evidence="20">
    <location>
        <begin position="12"/>
        <end position="426"/>
    </location>
</feature>
<comment type="catalytic activity">
    <reaction evidence="14">
        <text>L-lysyl-glycine(out) = L-lysyl-glycine(in)</text>
        <dbReference type="Rhea" id="RHEA:79407"/>
        <dbReference type="ChEBI" id="CHEBI:191202"/>
    </reaction>
</comment>